<accession>C1MSM0</accession>
<protein>
    <submittedName>
        <fullName evidence="3">Predicted protein</fullName>
    </submittedName>
</protein>
<dbReference type="RefSeq" id="XP_003058702.1">
    <property type="nucleotide sequence ID" value="XM_003058656.1"/>
</dbReference>
<feature type="region of interest" description="Disordered" evidence="1">
    <location>
        <begin position="106"/>
        <end position="172"/>
    </location>
</feature>
<evidence type="ECO:0000313" key="3">
    <source>
        <dbReference type="EMBL" id="EEH57157.1"/>
    </source>
</evidence>
<feature type="transmembrane region" description="Helical" evidence="2">
    <location>
        <begin position="71"/>
        <end position="90"/>
    </location>
</feature>
<evidence type="ECO:0000256" key="1">
    <source>
        <dbReference type="SAM" id="MobiDB-lite"/>
    </source>
</evidence>
<organism evidence="4">
    <name type="scientific">Micromonas pusilla (strain CCMP1545)</name>
    <name type="common">Picoplanktonic green alga</name>
    <dbReference type="NCBI Taxonomy" id="564608"/>
    <lineage>
        <taxon>Eukaryota</taxon>
        <taxon>Viridiplantae</taxon>
        <taxon>Chlorophyta</taxon>
        <taxon>Mamiellophyceae</taxon>
        <taxon>Mamiellales</taxon>
        <taxon>Mamiellaceae</taxon>
        <taxon>Micromonas</taxon>
    </lineage>
</organism>
<keyword evidence="2" id="KW-1133">Transmembrane helix</keyword>
<evidence type="ECO:0000256" key="2">
    <source>
        <dbReference type="SAM" id="Phobius"/>
    </source>
</evidence>
<dbReference type="EMBL" id="GG663739">
    <property type="protein sequence ID" value="EEH57157.1"/>
    <property type="molecule type" value="Genomic_DNA"/>
</dbReference>
<proteinExistence type="predicted"/>
<dbReference type="Proteomes" id="UP000001876">
    <property type="component" value="Unassembled WGS sequence"/>
</dbReference>
<keyword evidence="2" id="KW-0472">Membrane</keyword>
<sequence>MKRLARGVLACVDPRGRREDDVELGGIAKPKPREPKEPDVTAEAKSGAEKMRADLRAIAPEHARGTRRARVLLATLPIVLLLMMLTRPLYAPLIDVFAPVEPAGGGGAGGRDGGGGAGGARRRLMTSRSGKYADAAGAATAMIAPEVPRPPVAGRRERKERSARVGRRESVR</sequence>
<dbReference type="AlphaFoldDB" id="C1MSM0"/>
<name>C1MSM0_MICPC</name>
<feature type="region of interest" description="Disordered" evidence="1">
    <location>
        <begin position="18"/>
        <end position="48"/>
    </location>
</feature>
<keyword evidence="2" id="KW-0812">Transmembrane</keyword>
<dbReference type="KEGG" id="mpp:MICPUCDRAFT_57741"/>
<feature type="compositionally biased region" description="Basic and acidic residues" evidence="1">
    <location>
        <begin position="154"/>
        <end position="172"/>
    </location>
</feature>
<evidence type="ECO:0000313" key="4">
    <source>
        <dbReference type="Proteomes" id="UP000001876"/>
    </source>
</evidence>
<feature type="compositionally biased region" description="Gly residues" evidence="1">
    <location>
        <begin position="106"/>
        <end position="119"/>
    </location>
</feature>
<gene>
    <name evidence="3" type="ORF">MICPUCDRAFT_57741</name>
</gene>
<keyword evidence="4" id="KW-1185">Reference proteome</keyword>
<reference evidence="3 4" key="1">
    <citation type="journal article" date="2009" name="Science">
        <title>Green evolution and dynamic adaptations revealed by genomes of the marine picoeukaryotes Micromonas.</title>
        <authorList>
            <person name="Worden A.Z."/>
            <person name="Lee J.H."/>
            <person name="Mock T."/>
            <person name="Rouze P."/>
            <person name="Simmons M.P."/>
            <person name="Aerts A.L."/>
            <person name="Allen A.E."/>
            <person name="Cuvelier M.L."/>
            <person name="Derelle E."/>
            <person name="Everett M.V."/>
            <person name="Foulon E."/>
            <person name="Grimwood J."/>
            <person name="Gundlach H."/>
            <person name="Henrissat B."/>
            <person name="Napoli C."/>
            <person name="McDonald S.M."/>
            <person name="Parker M.S."/>
            <person name="Rombauts S."/>
            <person name="Salamov A."/>
            <person name="Von Dassow P."/>
            <person name="Badger J.H."/>
            <person name="Coutinho P.M."/>
            <person name="Demir E."/>
            <person name="Dubchak I."/>
            <person name="Gentemann C."/>
            <person name="Eikrem W."/>
            <person name="Gready J.E."/>
            <person name="John U."/>
            <person name="Lanier W."/>
            <person name="Lindquist E.A."/>
            <person name="Lucas S."/>
            <person name="Mayer K.F."/>
            <person name="Moreau H."/>
            <person name="Not F."/>
            <person name="Otillar R."/>
            <person name="Panaud O."/>
            <person name="Pangilinan J."/>
            <person name="Paulsen I."/>
            <person name="Piegu B."/>
            <person name="Poliakov A."/>
            <person name="Robbens S."/>
            <person name="Schmutz J."/>
            <person name="Toulza E."/>
            <person name="Wyss T."/>
            <person name="Zelensky A."/>
            <person name="Zhou K."/>
            <person name="Armbrust E.V."/>
            <person name="Bhattacharya D."/>
            <person name="Goodenough U.W."/>
            <person name="Van de Peer Y."/>
            <person name="Grigoriev I.V."/>
        </authorList>
    </citation>
    <scope>NUCLEOTIDE SEQUENCE [LARGE SCALE GENOMIC DNA]</scope>
    <source>
        <strain evidence="3 4">CCMP1545</strain>
    </source>
</reference>
<dbReference type="GeneID" id="9683833"/>
<feature type="compositionally biased region" description="Low complexity" evidence="1">
    <location>
        <begin position="133"/>
        <end position="144"/>
    </location>
</feature>